<name>A0A0R1K189_9LACO</name>
<dbReference type="PROSITE" id="PS51186">
    <property type="entry name" value="GNAT"/>
    <property type="match status" value="1"/>
</dbReference>
<accession>A0A0R1K189</accession>
<evidence type="ECO:0000259" key="3">
    <source>
        <dbReference type="PROSITE" id="PS51186"/>
    </source>
</evidence>
<evidence type="ECO:0000256" key="1">
    <source>
        <dbReference type="ARBA" id="ARBA00022679"/>
    </source>
</evidence>
<dbReference type="InterPro" id="IPR016181">
    <property type="entry name" value="Acyl_CoA_acyltransferase"/>
</dbReference>
<organism evidence="4 5">
    <name type="scientific">Levilactobacillus namurensis DSM 19117</name>
    <dbReference type="NCBI Taxonomy" id="1423773"/>
    <lineage>
        <taxon>Bacteria</taxon>
        <taxon>Bacillati</taxon>
        <taxon>Bacillota</taxon>
        <taxon>Bacilli</taxon>
        <taxon>Lactobacillales</taxon>
        <taxon>Lactobacillaceae</taxon>
        <taxon>Levilactobacillus</taxon>
    </lineage>
</organism>
<dbReference type="OrthoDB" id="9789605at2"/>
<keyword evidence="1 4" id="KW-0808">Transferase</keyword>
<evidence type="ECO:0000256" key="2">
    <source>
        <dbReference type="ARBA" id="ARBA00023315"/>
    </source>
</evidence>
<dbReference type="SUPFAM" id="SSF55729">
    <property type="entry name" value="Acyl-CoA N-acyltransferases (Nat)"/>
    <property type="match status" value="1"/>
</dbReference>
<reference evidence="4 5" key="1">
    <citation type="journal article" date="2015" name="Genome Announc.">
        <title>Expanding the biotechnology potential of lactobacilli through comparative genomics of 213 strains and associated genera.</title>
        <authorList>
            <person name="Sun Z."/>
            <person name="Harris H.M."/>
            <person name="McCann A."/>
            <person name="Guo C."/>
            <person name="Argimon S."/>
            <person name="Zhang W."/>
            <person name="Yang X."/>
            <person name="Jeffery I.B."/>
            <person name="Cooney J.C."/>
            <person name="Kagawa T.F."/>
            <person name="Liu W."/>
            <person name="Song Y."/>
            <person name="Salvetti E."/>
            <person name="Wrobel A."/>
            <person name="Rasinkangas P."/>
            <person name="Parkhill J."/>
            <person name="Rea M.C."/>
            <person name="O'Sullivan O."/>
            <person name="Ritari J."/>
            <person name="Douillard F.P."/>
            <person name="Paul Ross R."/>
            <person name="Yang R."/>
            <person name="Briner A.E."/>
            <person name="Felis G.E."/>
            <person name="de Vos W.M."/>
            <person name="Barrangou R."/>
            <person name="Klaenhammer T.R."/>
            <person name="Caufield P.W."/>
            <person name="Cui Y."/>
            <person name="Zhang H."/>
            <person name="O'Toole P.W."/>
        </authorList>
    </citation>
    <scope>NUCLEOTIDE SEQUENCE [LARGE SCALE GENOMIC DNA]</scope>
    <source>
        <strain evidence="4 5">DSM 19117</strain>
    </source>
</reference>
<evidence type="ECO:0000313" key="5">
    <source>
        <dbReference type="Proteomes" id="UP000051162"/>
    </source>
</evidence>
<dbReference type="InterPro" id="IPR000182">
    <property type="entry name" value="GNAT_dom"/>
</dbReference>
<sequence length="150" mass="16948">MVVSLPVEQRTDARITALTAVWEASVRATHKFLSPSEVQAIKQLVPPALRQVPQLLVARNANQRLLGFMGLSEQRMEMLFVAPDSRGTGVGKTLLTIAIRRYHVTEVTVNQQNPQAVGFYHHMGFQTYRRTMSDEQGAPYPLLYLRLKTE</sequence>
<evidence type="ECO:0000313" key="4">
    <source>
        <dbReference type="EMBL" id="KRK77286.1"/>
    </source>
</evidence>
<comment type="caution">
    <text evidence="4">The sequence shown here is derived from an EMBL/GenBank/DDBJ whole genome shotgun (WGS) entry which is preliminary data.</text>
</comment>
<dbReference type="PATRIC" id="fig|1423773.3.peg.206"/>
<protein>
    <submittedName>
        <fullName evidence="4">Acetyltransferase</fullName>
    </submittedName>
</protein>
<dbReference type="STRING" id="1423773.FD30_GL000204"/>
<dbReference type="GO" id="GO:0016747">
    <property type="term" value="F:acyltransferase activity, transferring groups other than amino-acyl groups"/>
    <property type="evidence" value="ECO:0007669"/>
    <property type="project" value="InterPro"/>
</dbReference>
<feature type="domain" description="N-acetyltransferase" evidence="3">
    <location>
        <begin position="13"/>
        <end position="150"/>
    </location>
</feature>
<proteinExistence type="predicted"/>
<dbReference type="Pfam" id="PF13673">
    <property type="entry name" value="Acetyltransf_10"/>
    <property type="match status" value="1"/>
</dbReference>
<keyword evidence="2" id="KW-0012">Acyltransferase</keyword>
<gene>
    <name evidence="4" type="ORF">FD30_GL000204</name>
</gene>
<dbReference type="Gene3D" id="3.40.630.30">
    <property type="match status" value="1"/>
</dbReference>
<dbReference type="PANTHER" id="PTHR43800:SF1">
    <property type="entry name" value="PEPTIDYL-LYSINE N-ACETYLTRANSFERASE YJAB"/>
    <property type="match status" value="1"/>
</dbReference>
<dbReference type="AlphaFoldDB" id="A0A0R1K189"/>
<dbReference type="PANTHER" id="PTHR43800">
    <property type="entry name" value="PEPTIDYL-LYSINE N-ACETYLTRANSFERASE YJAB"/>
    <property type="match status" value="1"/>
</dbReference>
<dbReference type="CDD" id="cd04301">
    <property type="entry name" value="NAT_SF"/>
    <property type="match status" value="1"/>
</dbReference>
<keyword evidence="5" id="KW-1185">Reference proteome</keyword>
<dbReference type="Proteomes" id="UP000051162">
    <property type="component" value="Unassembled WGS sequence"/>
</dbReference>
<dbReference type="EMBL" id="AZDT01000008">
    <property type="protein sequence ID" value="KRK77286.1"/>
    <property type="molecule type" value="Genomic_DNA"/>
</dbReference>